<dbReference type="Proteomes" id="UP000595349">
    <property type="component" value="Chromosome"/>
</dbReference>
<dbReference type="EMBL" id="CP054706">
    <property type="protein sequence ID" value="QQK78908.1"/>
    <property type="molecule type" value="Genomic_DNA"/>
</dbReference>
<accession>A0A7T6Z8M8</accession>
<evidence type="ECO:0000313" key="3">
    <source>
        <dbReference type="Proteomes" id="UP000595349"/>
    </source>
</evidence>
<name>A0A7T6Z8M8_9BACI</name>
<gene>
    <name evidence="2" type="ORF">HUG20_02640</name>
</gene>
<keyword evidence="3" id="KW-1185">Reference proteome</keyword>
<proteinExistence type="predicted"/>
<organism evidence="2 3">
    <name type="scientific">Salicibibacter cibi</name>
    <dbReference type="NCBI Taxonomy" id="2743001"/>
    <lineage>
        <taxon>Bacteria</taxon>
        <taxon>Bacillati</taxon>
        <taxon>Bacillota</taxon>
        <taxon>Bacilli</taxon>
        <taxon>Bacillales</taxon>
        <taxon>Bacillaceae</taxon>
        <taxon>Salicibibacter</taxon>
    </lineage>
</organism>
<evidence type="ECO:0000313" key="2">
    <source>
        <dbReference type="EMBL" id="QQK78908.1"/>
    </source>
</evidence>
<dbReference type="AlphaFoldDB" id="A0A7T6Z8M8"/>
<feature type="region of interest" description="Disordered" evidence="1">
    <location>
        <begin position="43"/>
        <end position="70"/>
    </location>
</feature>
<protein>
    <submittedName>
        <fullName evidence="2">Uncharacterized protein</fullName>
    </submittedName>
</protein>
<evidence type="ECO:0000256" key="1">
    <source>
        <dbReference type="SAM" id="MobiDB-lite"/>
    </source>
</evidence>
<dbReference type="KEGG" id="scib:HUG20_02640"/>
<sequence length="70" mass="8133">MSLEIENLKGLQAKSSPEHDVNQRWRRWWVTRLNDGETYGRPYLVGKHEEGNDRQGSSTCLGSGWMEKKV</sequence>
<dbReference type="RefSeq" id="WP_200087763.1">
    <property type="nucleotide sequence ID" value="NZ_CP054706.1"/>
</dbReference>
<reference evidence="2 3" key="1">
    <citation type="submission" date="2020-06" db="EMBL/GenBank/DDBJ databases">
        <title>Genomic analysis of Salicibibacter sp. NKC21-4.</title>
        <authorList>
            <person name="Oh Y.J."/>
        </authorList>
    </citation>
    <scope>NUCLEOTIDE SEQUENCE [LARGE SCALE GENOMIC DNA]</scope>
    <source>
        <strain evidence="2 3">NKC21-4</strain>
    </source>
</reference>